<evidence type="ECO:0000313" key="6">
    <source>
        <dbReference type="Proteomes" id="UP000001996"/>
    </source>
</evidence>
<feature type="region of interest" description="Disordered" evidence="3">
    <location>
        <begin position="545"/>
        <end position="578"/>
    </location>
</feature>
<keyword evidence="6" id="KW-1185">Reference proteome</keyword>
<dbReference type="AlphaFoldDB" id="A5E6Y0"/>
<protein>
    <recommendedName>
        <fullName evidence="4">Striatin N-terminal domain-containing protein</fullName>
    </recommendedName>
</protein>
<feature type="coiled-coil region" evidence="2">
    <location>
        <begin position="74"/>
        <end position="101"/>
    </location>
</feature>
<dbReference type="KEGG" id="lel:PVL30_002464"/>
<dbReference type="Pfam" id="PF08232">
    <property type="entry name" value="Striatin"/>
    <property type="match status" value="1"/>
</dbReference>
<feature type="region of interest" description="Disordered" evidence="3">
    <location>
        <begin position="264"/>
        <end position="345"/>
    </location>
</feature>
<feature type="compositionally biased region" description="Acidic residues" evidence="3">
    <location>
        <begin position="275"/>
        <end position="284"/>
    </location>
</feature>
<proteinExistence type="predicted"/>
<evidence type="ECO:0000256" key="2">
    <source>
        <dbReference type="SAM" id="Coils"/>
    </source>
</evidence>
<dbReference type="VEuPathDB" id="FungiDB:LELG_05369"/>
<dbReference type="InParanoid" id="A5E6Y0"/>
<accession>A5E6Y0</accession>
<reference evidence="5 6" key="1">
    <citation type="journal article" date="2009" name="Nature">
        <title>Evolution of pathogenicity and sexual reproduction in eight Candida genomes.</title>
        <authorList>
            <person name="Butler G."/>
            <person name="Rasmussen M.D."/>
            <person name="Lin M.F."/>
            <person name="Santos M.A."/>
            <person name="Sakthikumar S."/>
            <person name="Munro C.A."/>
            <person name="Rheinbay E."/>
            <person name="Grabherr M."/>
            <person name="Forche A."/>
            <person name="Reedy J.L."/>
            <person name="Agrafioti I."/>
            <person name="Arnaud M.B."/>
            <person name="Bates S."/>
            <person name="Brown A.J."/>
            <person name="Brunke S."/>
            <person name="Costanzo M.C."/>
            <person name="Fitzpatrick D.A."/>
            <person name="de Groot P.W."/>
            <person name="Harris D."/>
            <person name="Hoyer L.L."/>
            <person name="Hube B."/>
            <person name="Klis F.M."/>
            <person name="Kodira C."/>
            <person name="Lennard N."/>
            <person name="Logue M.E."/>
            <person name="Martin R."/>
            <person name="Neiman A.M."/>
            <person name="Nikolaou E."/>
            <person name="Quail M.A."/>
            <person name="Quinn J."/>
            <person name="Santos M.C."/>
            <person name="Schmitzberger F.F."/>
            <person name="Sherlock G."/>
            <person name="Shah P."/>
            <person name="Silverstein K.A."/>
            <person name="Skrzypek M.S."/>
            <person name="Soll D."/>
            <person name="Staggs R."/>
            <person name="Stansfield I."/>
            <person name="Stumpf M.P."/>
            <person name="Sudbery P.E."/>
            <person name="Srikantha T."/>
            <person name="Zeng Q."/>
            <person name="Berman J."/>
            <person name="Berriman M."/>
            <person name="Heitman J."/>
            <person name="Gow N.A."/>
            <person name="Lorenz M.C."/>
            <person name="Birren B.W."/>
            <person name="Kellis M."/>
            <person name="Cuomo C.A."/>
        </authorList>
    </citation>
    <scope>NUCLEOTIDE SEQUENCE [LARGE SCALE GENOMIC DNA]</scope>
    <source>
        <strain evidence="6">ATCC 11503 / BCRC 21390 / CBS 2605 / JCM 1781 / NBRC 1676 / NRRL YB-4239</strain>
    </source>
</reference>
<dbReference type="InterPro" id="IPR051488">
    <property type="entry name" value="WD_repeat_striatin"/>
</dbReference>
<feature type="compositionally biased region" description="Basic and acidic residues" evidence="3">
    <location>
        <begin position="313"/>
        <end position="340"/>
    </location>
</feature>
<dbReference type="OrthoDB" id="727118at2759"/>
<evidence type="ECO:0000256" key="3">
    <source>
        <dbReference type="SAM" id="MobiDB-lite"/>
    </source>
</evidence>
<dbReference type="GeneID" id="5230529"/>
<gene>
    <name evidence="5" type="ORF">LELG_05369</name>
</gene>
<feature type="domain" description="Striatin N-terminal" evidence="4">
    <location>
        <begin position="34"/>
        <end position="157"/>
    </location>
</feature>
<keyword evidence="1 2" id="KW-0175">Coiled coil</keyword>
<dbReference type="STRING" id="379508.A5E6Y0"/>
<evidence type="ECO:0000313" key="5">
    <source>
        <dbReference type="EMBL" id="EDK47188.1"/>
    </source>
</evidence>
<dbReference type="HOGENOM" id="CLU_497120_0_0_1"/>
<evidence type="ECO:0000256" key="1">
    <source>
        <dbReference type="ARBA" id="ARBA00023054"/>
    </source>
</evidence>
<dbReference type="PANTHER" id="PTHR15653:SF0">
    <property type="entry name" value="CONNECTOR OF KINASE TO AP-1, ISOFORM E"/>
    <property type="match status" value="1"/>
</dbReference>
<dbReference type="eggNOG" id="KOG0642">
    <property type="taxonomic scope" value="Eukaryota"/>
</dbReference>
<dbReference type="EMBL" id="CH981532">
    <property type="protein sequence ID" value="EDK47188.1"/>
    <property type="molecule type" value="Genomic_DNA"/>
</dbReference>
<organism evidence="5 6">
    <name type="scientific">Lodderomyces elongisporus (strain ATCC 11503 / CBS 2605 / JCM 1781 / NBRC 1676 / NRRL YB-4239)</name>
    <name type="common">Yeast</name>
    <name type="synonym">Saccharomyces elongisporus</name>
    <dbReference type="NCBI Taxonomy" id="379508"/>
    <lineage>
        <taxon>Eukaryota</taxon>
        <taxon>Fungi</taxon>
        <taxon>Dikarya</taxon>
        <taxon>Ascomycota</taxon>
        <taxon>Saccharomycotina</taxon>
        <taxon>Pichiomycetes</taxon>
        <taxon>Debaryomycetaceae</taxon>
        <taxon>Candida/Lodderomyces clade</taxon>
        <taxon>Lodderomyces</taxon>
    </lineage>
</organism>
<dbReference type="Proteomes" id="UP000001996">
    <property type="component" value="Unassembled WGS sequence"/>
</dbReference>
<dbReference type="InterPro" id="IPR013258">
    <property type="entry name" value="Striatin_N"/>
</dbReference>
<name>A5E6Y0_LODEL</name>
<dbReference type="PANTHER" id="PTHR15653">
    <property type="entry name" value="STRIATIN"/>
    <property type="match status" value="1"/>
</dbReference>
<evidence type="ECO:0000259" key="4">
    <source>
        <dbReference type="Pfam" id="PF08232"/>
    </source>
</evidence>
<sequence>MPPRTSQSANAETHWKNISSGNGAYDNHELPQYTLPGVINYLTSEFTNLERFKIMTNLEKSEMKYKIVHLQGEIKSLKFINEKQKTRIESLEMENQLLRARINGEVTKSAKVTGSTIDTHLDTEFDGLSEVDIQQIKESKQRLKDSTREIISLLKTPTSNLELLNLPKDDRNDFDVLVKGKDNSQKVSENELEQDSESELKLNKNARSNKNVILQFFNDDGDISEIGKDIDDDIDDEINGLRNEEERKYVHSDDDIDDVLERALTNESDATTMILDDEPDETNEPGERVLSDTMEVPMEPKQKEEQDKQEEEENKKKEEKKEKEEKEEITKKKEEENDKDEKDEEKEMIEYENNQIFECDGTIINLSLHDHASVTGRNQIRLSLKTTDKVTTRSFETKLDPSKTVNIFALSEFAFIIIFKDTDPTFVTFNEEGATETSLASFKNNLSEITHSAIVKIKLANNEEKDDKNRNIALYGLALHGKSTSSKSTLTKIYQLAYNTNMNQISSIKDLGSFNKKSITKNFRHADKFSFIGWFVNPSKQAQLPASKHNASESESESTIAIANANPAKRNSKGGKGSEESNILNAYELLYKVGDQTVLLDILLRQVTPFKTE</sequence>